<dbReference type="Proteomes" id="UP001433268">
    <property type="component" value="Unassembled WGS sequence"/>
</dbReference>
<name>A0ABR1V719_9PEZI</name>
<evidence type="ECO:0000313" key="2">
    <source>
        <dbReference type="EMBL" id="KAK8066987.1"/>
    </source>
</evidence>
<feature type="region of interest" description="Disordered" evidence="1">
    <location>
        <begin position="302"/>
        <end position="322"/>
    </location>
</feature>
<feature type="region of interest" description="Disordered" evidence="1">
    <location>
        <begin position="336"/>
        <end position="362"/>
    </location>
</feature>
<gene>
    <name evidence="2" type="ORF">PG997_013734</name>
</gene>
<accession>A0ABR1V719</accession>
<feature type="region of interest" description="Disordered" evidence="1">
    <location>
        <begin position="219"/>
        <end position="274"/>
    </location>
</feature>
<feature type="compositionally biased region" description="Acidic residues" evidence="1">
    <location>
        <begin position="346"/>
        <end position="362"/>
    </location>
</feature>
<organism evidence="2 3">
    <name type="scientific">Apiospora hydei</name>
    <dbReference type="NCBI Taxonomy" id="1337664"/>
    <lineage>
        <taxon>Eukaryota</taxon>
        <taxon>Fungi</taxon>
        <taxon>Dikarya</taxon>
        <taxon>Ascomycota</taxon>
        <taxon>Pezizomycotina</taxon>
        <taxon>Sordariomycetes</taxon>
        <taxon>Xylariomycetidae</taxon>
        <taxon>Amphisphaeriales</taxon>
        <taxon>Apiosporaceae</taxon>
        <taxon>Apiospora</taxon>
    </lineage>
</organism>
<evidence type="ECO:0000313" key="3">
    <source>
        <dbReference type="Proteomes" id="UP001433268"/>
    </source>
</evidence>
<feature type="region of interest" description="Disordered" evidence="1">
    <location>
        <begin position="95"/>
        <end position="118"/>
    </location>
</feature>
<dbReference type="EMBL" id="JAQQWN010000009">
    <property type="protein sequence ID" value="KAK8066987.1"/>
    <property type="molecule type" value="Genomic_DNA"/>
</dbReference>
<dbReference type="RefSeq" id="XP_066663740.1">
    <property type="nucleotide sequence ID" value="XM_066818048.1"/>
</dbReference>
<protein>
    <submittedName>
        <fullName evidence="2">Uncharacterized protein</fullName>
    </submittedName>
</protein>
<proteinExistence type="predicted"/>
<dbReference type="GeneID" id="92051108"/>
<comment type="caution">
    <text evidence="2">The sequence shown here is derived from an EMBL/GenBank/DDBJ whole genome shotgun (WGS) entry which is preliminary data.</text>
</comment>
<reference evidence="2 3" key="1">
    <citation type="submission" date="2023-01" db="EMBL/GenBank/DDBJ databases">
        <title>Analysis of 21 Apiospora genomes using comparative genomics revels a genus with tremendous synthesis potential of carbohydrate active enzymes and secondary metabolites.</title>
        <authorList>
            <person name="Sorensen T."/>
        </authorList>
    </citation>
    <scope>NUCLEOTIDE SEQUENCE [LARGE SCALE GENOMIC DNA]</scope>
    <source>
        <strain evidence="2 3">CBS 114990</strain>
    </source>
</reference>
<evidence type="ECO:0000256" key="1">
    <source>
        <dbReference type="SAM" id="MobiDB-lite"/>
    </source>
</evidence>
<feature type="compositionally biased region" description="Low complexity" evidence="1">
    <location>
        <begin position="219"/>
        <end position="228"/>
    </location>
</feature>
<feature type="compositionally biased region" description="Basic and acidic residues" evidence="1">
    <location>
        <begin position="305"/>
        <end position="319"/>
    </location>
</feature>
<feature type="region of interest" description="Disordered" evidence="1">
    <location>
        <begin position="47"/>
        <end position="67"/>
    </location>
</feature>
<sequence length="362" mass="40507">MMQSLMGGIPSHAPQFYAANTVADEYTRQLMMAESARQSYRASNGYRPTNAMRVTKPGSASTSPQSMMARRRTLVNDNNIAKRRQYALQQMQMAESSYESYQEPPKRSSRPVSWHPSTQFQQPQMVMYQQCPPQQLDYSQYFMPAPTQYTEADIYAAYQQLPPTPAIYSGHTSPVATLSPVSLPFTTTAQEHVPPQYVTASDTWAAPTHFNTTQYGSSYGSSYESNGSPDTTEPFPSYTGQSTFTWDAGSSAEYLPATTPPTPETFQPVAQPEPVVPVEEPSLYQAEEESEEEGEILIGMGLYDTPDKSDMDPQLDHYRTTTSDLLGSTYRKGAGLKLEEAWEPPKEEEEDEEEDAESEEEE</sequence>
<keyword evidence="3" id="KW-1185">Reference proteome</keyword>